<name>A0A3M4TWX8_9PSED</name>
<feature type="domain" description="Endonuclease GajA/Old nuclease/RecF-like AAA" evidence="1">
    <location>
        <begin position="164"/>
        <end position="342"/>
    </location>
</feature>
<accession>A0A3M4TWX8</accession>
<evidence type="ECO:0000313" key="3">
    <source>
        <dbReference type="EMBL" id="RMU06159.1"/>
    </source>
</evidence>
<dbReference type="EMBL" id="RBTT01000271">
    <property type="protein sequence ID" value="RMU06159.1"/>
    <property type="molecule type" value="Genomic_DNA"/>
</dbReference>
<dbReference type="CDD" id="cd01026">
    <property type="entry name" value="TOPRIM_OLD"/>
    <property type="match status" value="1"/>
</dbReference>
<evidence type="ECO:0000259" key="1">
    <source>
        <dbReference type="Pfam" id="PF13175"/>
    </source>
</evidence>
<organism evidence="3 4">
    <name type="scientific">Pseudomonas syringae pv. coriandricola</name>
    <dbReference type="NCBI Taxonomy" id="264453"/>
    <lineage>
        <taxon>Bacteria</taxon>
        <taxon>Pseudomonadati</taxon>
        <taxon>Pseudomonadota</taxon>
        <taxon>Gammaproteobacteria</taxon>
        <taxon>Pseudomonadales</taxon>
        <taxon>Pseudomonadaceae</taxon>
        <taxon>Pseudomonas</taxon>
    </lineage>
</organism>
<dbReference type="RefSeq" id="WP_122286016.1">
    <property type="nucleotide sequence ID" value="NZ_RBRV01000269.1"/>
</dbReference>
<dbReference type="InterPro" id="IPR041685">
    <property type="entry name" value="AAA_GajA/Old/RecF-like"/>
</dbReference>
<dbReference type="PANTHER" id="PTHR43581:SF4">
    <property type="entry name" value="ATP_GTP PHOSPHATASE"/>
    <property type="match status" value="1"/>
</dbReference>
<dbReference type="Pfam" id="PF20469">
    <property type="entry name" value="OLD-like_TOPRIM"/>
    <property type="match status" value="1"/>
</dbReference>
<gene>
    <name evidence="3" type="ORF">ALP36_00345</name>
</gene>
<dbReference type="Proteomes" id="UP000274212">
    <property type="component" value="Unassembled WGS sequence"/>
</dbReference>
<dbReference type="InterPro" id="IPR027417">
    <property type="entry name" value="P-loop_NTPase"/>
</dbReference>
<proteinExistence type="predicted"/>
<comment type="caution">
    <text evidence="3">The sequence shown here is derived from an EMBL/GenBank/DDBJ whole genome shotgun (WGS) entry which is preliminary data.</text>
</comment>
<sequence length="640" mass="70956">MYLKTLAIDGFKCFERDFSVELHDGLNVLVGENGAGKTGIVSAIRQLFNDSESGKRLIHERDFYRGFGLGAVAAKSIRIEATFSDLQGDEQTAFIDWCGREPEAKLTFAASNRESRGRFRHEMWGGPERVNNLEVETLDLIHCIYLPPLRDAEVKLRDGRQSRLARLLKALCRKELEQSRKAGAMHPLEKRVGDFNQQLAEGENSAIKLANDRIAESLKKALGQHLSQSTVIQFSEVNFSKIVEGLRLLFFPDLTQAEAAQFRSLEENSLGYNNLLYIASILAELTLEADDDRGEKTYLRLLLIEEPEAHLHPQLQIRLLRHLESVANGRGMQVIVTTHSTVISSAVSINNVIHVSRAEKPVAVPLRLCGLSEPSRKFVDRWLDVTKSNLLFAKGVVLVEGIAEAIVVPELAKVILQRLGEGKNSLDDYGVSVINLNGIYFNYFMQLFCDVDGQDVSLNVPVRCAGLTDNDPPKSIDKVIDEGGKERNVPYLPHAESCIPGENHALALIPEIAKSSHVRLFGSPFKTLEYDLALEGSNLGRMLSVAATLWPESERGTVKPALEEAAKLNFARMGNPDKAAHAGELLYRIECTEIGKGLYAQVLADELARDAIGISVPQYIQDAIFWACGLDELMADRSTL</sequence>
<dbReference type="InterPro" id="IPR051396">
    <property type="entry name" value="Bact_Antivir_Def_Nuclease"/>
</dbReference>
<protein>
    <submittedName>
        <fullName evidence="3">RecF/RecN/SMC N domain-containing protein</fullName>
    </submittedName>
</protein>
<dbReference type="AlphaFoldDB" id="A0A3M4TWX8"/>
<reference evidence="3 4" key="1">
    <citation type="submission" date="2018-08" db="EMBL/GenBank/DDBJ databases">
        <title>Recombination of ecologically and evolutionarily significant loci maintains genetic cohesion in the Pseudomonas syringae species complex.</title>
        <authorList>
            <person name="Dillon M."/>
            <person name="Thakur S."/>
            <person name="Almeida R.N.D."/>
            <person name="Weir B.S."/>
            <person name="Guttman D.S."/>
        </authorList>
    </citation>
    <scope>NUCLEOTIDE SEQUENCE [LARGE SCALE GENOMIC DNA]</scope>
    <source>
        <strain evidence="3 4">ICMP 9829</strain>
    </source>
</reference>
<feature type="domain" description="OLD protein-like TOPRIM" evidence="2">
    <location>
        <begin position="391"/>
        <end position="471"/>
    </location>
</feature>
<dbReference type="Gene3D" id="3.40.50.300">
    <property type="entry name" value="P-loop containing nucleotide triphosphate hydrolases"/>
    <property type="match status" value="1"/>
</dbReference>
<dbReference type="InterPro" id="IPR034139">
    <property type="entry name" value="TOPRIM_OLD"/>
</dbReference>
<evidence type="ECO:0000313" key="4">
    <source>
        <dbReference type="Proteomes" id="UP000274212"/>
    </source>
</evidence>
<evidence type="ECO:0000259" key="2">
    <source>
        <dbReference type="Pfam" id="PF20469"/>
    </source>
</evidence>
<dbReference type="PANTHER" id="PTHR43581">
    <property type="entry name" value="ATP/GTP PHOSPHATASE"/>
    <property type="match status" value="1"/>
</dbReference>
<feature type="domain" description="Endonuclease GajA/Old nuclease/RecF-like AAA" evidence="1">
    <location>
        <begin position="1"/>
        <end position="53"/>
    </location>
</feature>
<dbReference type="SUPFAM" id="SSF52540">
    <property type="entry name" value="P-loop containing nucleoside triphosphate hydrolases"/>
    <property type="match status" value="1"/>
</dbReference>
<dbReference type="Pfam" id="PF13175">
    <property type="entry name" value="AAA_15"/>
    <property type="match status" value="2"/>
</dbReference>